<dbReference type="EMBL" id="CP136895">
    <property type="protein sequence ID" value="WOL12134.1"/>
    <property type="molecule type" value="Genomic_DNA"/>
</dbReference>
<dbReference type="Proteomes" id="UP001327560">
    <property type="component" value="Chromosome 6"/>
</dbReference>
<protein>
    <submittedName>
        <fullName evidence="1">Uncharacterized protein</fullName>
    </submittedName>
</protein>
<proteinExistence type="predicted"/>
<reference evidence="1 2" key="1">
    <citation type="submission" date="2023-10" db="EMBL/GenBank/DDBJ databases">
        <title>Chromosome-scale genome assembly provides insights into flower coloration mechanisms of Canna indica.</title>
        <authorList>
            <person name="Li C."/>
        </authorList>
    </citation>
    <scope>NUCLEOTIDE SEQUENCE [LARGE SCALE GENOMIC DNA]</scope>
    <source>
        <tissue evidence="1">Flower</tissue>
    </source>
</reference>
<evidence type="ECO:0000313" key="2">
    <source>
        <dbReference type="Proteomes" id="UP001327560"/>
    </source>
</evidence>
<dbReference type="AlphaFoldDB" id="A0AAQ3QI61"/>
<keyword evidence="2" id="KW-1185">Reference proteome</keyword>
<sequence>MYVVFSVVSTYNSGSVRKNSTLSPIFEPGWTEYCMDDASSLQRLFQALPQCHLQPAIKASQQHLFPVMPQAAPPIPGAANTSRDFQTFLNS</sequence>
<evidence type="ECO:0000313" key="1">
    <source>
        <dbReference type="EMBL" id="WOL12134.1"/>
    </source>
</evidence>
<gene>
    <name evidence="1" type="ORF">Cni_G20899</name>
</gene>
<accession>A0AAQ3QI61</accession>
<organism evidence="1 2">
    <name type="scientific">Canna indica</name>
    <name type="common">Indian-shot</name>
    <dbReference type="NCBI Taxonomy" id="4628"/>
    <lineage>
        <taxon>Eukaryota</taxon>
        <taxon>Viridiplantae</taxon>
        <taxon>Streptophyta</taxon>
        <taxon>Embryophyta</taxon>
        <taxon>Tracheophyta</taxon>
        <taxon>Spermatophyta</taxon>
        <taxon>Magnoliopsida</taxon>
        <taxon>Liliopsida</taxon>
        <taxon>Zingiberales</taxon>
        <taxon>Cannaceae</taxon>
        <taxon>Canna</taxon>
    </lineage>
</organism>
<name>A0AAQ3QI61_9LILI</name>